<reference evidence="2" key="1">
    <citation type="journal article" date="2022" name="Nat. Commun.">
        <title>Chromosome evolution and the genetic basis of agronomically important traits in greater yam.</title>
        <authorList>
            <person name="Bredeson J.V."/>
            <person name="Lyons J.B."/>
            <person name="Oniyinde I.O."/>
            <person name="Okereke N.R."/>
            <person name="Kolade O."/>
            <person name="Nnabue I."/>
            <person name="Nwadili C.O."/>
            <person name="Hribova E."/>
            <person name="Parker M."/>
            <person name="Nwogha J."/>
            <person name="Shu S."/>
            <person name="Carlson J."/>
            <person name="Kariba R."/>
            <person name="Muthemba S."/>
            <person name="Knop K."/>
            <person name="Barton G.J."/>
            <person name="Sherwood A.V."/>
            <person name="Lopez-Montes A."/>
            <person name="Asiedu R."/>
            <person name="Jamnadass R."/>
            <person name="Muchugi A."/>
            <person name="Goodstein D."/>
            <person name="Egesi C.N."/>
            <person name="Featherston J."/>
            <person name="Asfaw A."/>
            <person name="Simpson G.G."/>
            <person name="Dolezel J."/>
            <person name="Hendre P.S."/>
            <person name="Van Deynze A."/>
            <person name="Kumar P.L."/>
            <person name="Obidiegwu J.E."/>
            <person name="Bhattacharjee R."/>
            <person name="Rokhsar D.S."/>
        </authorList>
    </citation>
    <scope>NUCLEOTIDE SEQUENCE [LARGE SCALE GENOMIC DNA]</scope>
    <source>
        <strain evidence="2">cv. TDa95/00328</strain>
    </source>
</reference>
<comment type="caution">
    <text evidence="1">The sequence shown here is derived from an EMBL/GenBank/DDBJ whole genome shotgun (WGS) entry which is preliminary data.</text>
</comment>
<organism evidence="1 2">
    <name type="scientific">Dioscorea alata</name>
    <name type="common">Purple yam</name>
    <dbReference type="NCBI Taxonomy" id="55571"/>
    <lineage>
        <taxon>Eukaryota</taxon>
        <taxon>Viridiplantae</taxon>
        <taxon>Streptophyta</taxon>
        <taxon>Embryophyta</taxon>
        <taxon>Tracheophyta</taxon>
        <taxon>Spermatophyta</taxon>
        <taxon>Magnoliopsida</taxon>
        <taxon>Liliopsida</taxon>
        <taxon>Dioscoreales</taxon>
        <taxon>Dioscoreaceae</taxon>
        <taxon>Dioscorea</taxon>
    </lineage>
</organism>
<keyword evidence="2" id="KW-1185">Reference proteome</keyword>
<dbReference type="Proteomes" id="UP000827976">
    <property type="component" value="Chromosome 14"/>
</dbReference>
<protein>
    <submittedName>
        <fullName evidence="1">F-box domain-containing protein</fullName>
    </submittedName>
</protein>
<evidence type="ECO:0000313" key="2">
    <source>
        <dbReference type="Proteomes" id="UP000827976"/>
    </source>
</evidence>
<dbReference type="EMBL" id="CM037024">
    <property type="protein sequence ID" value="KAH7664777.1"/>
    <property type="molecule type" value="Genomic_DNA"/>
</dbReference>
<sequence>MNPDAAEHHHLPLLRLASSKTKKQAFFMASAPNSNPDTTPSLPPPATSLSPSSSLPSSSVTTASYCTPSITTMDYDHIISILHLLPLDSILCFSMTCRKFRSLASSESLWEFVCRRDWGSSSVDALVSSFSSVERREMSWKRLYQQVSQLSSVSCRRLVSKDGIFPRPRASHSLNYVSDCLVLFGGGCEGGRHLDDTWVAYIGNGFNRVISWQQVDSSIPNGRFGHSCIVIADSLVLFGGINDSGVRHNDTWIGRLIREGPLDIKISWRPLDVGPVAPAPRGAHAACCTGEQKMVIHGGIGFNGLRLDDTWVLDLTDDLISARWYPITNARLSPPARSGHSLTWIGGCHMVLYGGRGSGYDVLNDVWLLDIGRELPEWMELKYDNSNIPSEMPLPRVGHSATLIIGGQVLIYGGEDSQRHRKNDFWILDVGSLSRFQAMGLKRPAKIWKKLRLEGHCPSYRSFHGACTDRSGRNVFIFGGMVDGVVHPAEAYGLRFDGELYHVKLVLQL</sequence>
<gene>
    <name evidence="1" type="ORF">IHE45_14G141700</name>
</gene>
<name>A0ACB7UVH9_DIOAL</name>
<accession>A0ACB7UVH9</accession>
<evidence type="ECO:0000313" key="1">
    <source>
        <dbReference type="EMBL" id="KAH7664777.1"/>
    </source>
</evidence>
<proteinExistence type="predicted"/>